<feature type="region of interest" description="Disordered" evidence="1">
    <location>
        <begin position="139"/>
        <end position="159"/>
    </location>
</feature>
<dbReference type="AlphaFoldDB" id="A0A059W183"/>
<dbReference type="InterPro" id="IPR008972">
    <property type="entry name" value="Cupredoxin"/>
</dbReference>
<organism evidence="2 3">
    <name type="scientific">Streptomyces noursei</name>
    <name type="common">Streptomyces albulus</name>
    <dbReference type="NCBI Taxonomy" id="1971"/>
    <lineage>
        <taxon>Bacteria</taxon>
        <taxon>Bacillati</taxon>
        <taxon>Actinomycetota</taxon>
        <taxon>Actinomycetes</taxon>
        <taxon>Kitasatosporales</taxon>
        <taxon>Streptomycetaceae</taxon>
        <taxon>Streptomyces</taxon>
    </lineage>
</organism>
<proteinExistence type="predicted"/>
<sequence length="159" mass="16026">MAVHWFPSPRGAREGLRFLALAALTAATACSNGSAPTPTPTPSASARAGTTITVTEKEYSLALSPAQATSGTVTFVVDNAGTVAHALAIAGPGVSNAHTSTIPPGGRARLTVALRPGSYELWCPIAKHKELGMDTRLQVRGNGSASPTPGSAAASATKH</sequence>
<reference evidence="2 3" key="1">
    <citation type="journal article" date="2019" name="Microbiol. Resour. Announc.">
        <title>Draft Genome Sequence of the Most Traditional epsilon-Poly-l-Lysine Producer, Streptomyces albulus NBRC14147.</title>
        <authorList>
            <person name="Yamanaka K."/>
            <person name="Hamano Y."/>
        </authorList>
    </citation>
    <scope>NUCLEOTIDE SEQUENCE [LARGE SCALE GENOMIC DNA]</scope>
    <source>
        <strain evidence="2 3">NBRC 14147</strain>
    </source>
</reference>
<dbReference type="STRING" id="68570.DC74_1104"/>
<dbReference type="eggNOG" id="COG4454">
    <property type="taxonomic scope" value="Bacteria"/>
</dbReference>
<dbReference type="Proteomes" id="UP000288351">
    <property type="component" value="Unassembled WGS sequence"/>
</dbReference>
<dbReference type="EMBL" id="BHXC01000006">
    <property type="protein sequence ID" value="GCB89234.1"/>
    <property type="molecule type" value="Genomic_DNA"/>
</dbReference>
<evidence type="ECO:0000313" key="2">
    <source>
        <dbReference type="EMBL" id="GCB89234.1"/>
    </source>
</evidence>
<accession>A0A059W183</accession>
<comment type="caution">
    <text evidence="2">The sequence shown here is derived from an EMBL/GenBank/DDBJ whole genome shotgun (WGS) entry which is preliminary data.</text>
</comment>
<dbReference type="RefSeq" id="WP_016572600.1">
    <property type="nucleotide sequence ID" value="NZ_BHXC01000006.1"/>
</dbReference>
<name>A0A059W183_STRNR</name>
<protein>
    <submittedName>
        <fullName evidence="2">Uncharacterized protein</fullName>
    </submittedName>
</protein>
<evidence type="ECO:0000313" key="3">
    <source>
        <dbReference type="Proteomes" id="UP000288351"/>
    </source>
</evidence>
<dbReference type="Gene3D" id="2.60.40.420">
    <property type="entry name" value="Cupredoxins - blue copper proteins"/>
    <property type="match status" value="1"/>
</dbReference>
<gene>
    <name evidence="2" type="ORF">SALB_01908</name>
</gene>
<feature type="compositionally biased region" description="Low complexity" evidence="1">
    <location>
        <begin position="143"/>
        <end position="159"/>
    </location>
</feature>
<evidence type="ECO:0000256" key="1">
    <source>
        <dbReference type="SAM" id="MobiDB-lite"/>
    </source>
</evidence>
<dbReference type="SUPFAM" id="SSF49503">
    <property type="entry name" value="Cupredoxins"/>
    <property type="match status" value="1"/>
</dbReference>